<feature type="region of interest" description="Disordered" evidence="1">
    <location>
        <begin position="1"/>
        <end position="28"/>
    </location>
</feature>
<dbReference type="EMBL" id="AJWY01010498">
    <property type="protein sequence ID" value="EKC55379.1"/>
    <property type="molecule type" value="Genomic_DNA"/>
</dbReference>
<proteinExistence type="predicted"/>
<protein>
    <submittedName>
        <fullName evidence="2">Uncharacterized protein</fullName>
    </submittedName>
</protein>
<reference evidence="2" key="1">
    <citation type="journal article" date="2013" name="Environ. Microbiol.">
        <title>Microbiota from the distal guts of lean and obese adolescents exhibit partial functional redundancy besides clear differences in community structure.</title>
        <authorList>
            <person name="Ferrer M."/>
            <person name="Ruiz A."/>
            <person name="Lanza F."/>
            <person name="Haange S.B."/>
            <person name="Oberbach A."/>
            <person name="Till H."/>
            <person name="Bargiela R."/>
            <person name="Campoy C."/>
            <person name="Segura M.T."/>
            <person name="Richter M."/>
            <person name="von Bergen M."/>
            <person name="Seifert J."/>
            <person name="Suarez A."/>
        </authorList>
    </citation>
    <scope>NUCLEOTIDE SEQUENCE</scope>
</reference>
<evidence type="ECO:0000313" key="2">
    <source>
        <dbReference type="EMBL" id="EKC55379.1"/>
    </source>
</evidence>
<accession>K1SIY5</accession>
<gene>
    <name evidence="2" type="ORF">LEA_15379</name>
</gene>
<name>K1SIY5_9ZZZZ</name>
<sequence length="57" mass="5907">MSLALASCGGNAGKAKTAETDAATTKAENAVPEYTVVNNPTVNLANFPKDKDGYYVI</sequence>
<comment type="caution">
    <text evidence="2">The sequence shown here is derived from an EMBL/GenBank/DDBJ whole genome shotgun (WGS) entry which is preliminary data.</text>
</comment>
<dbReference type="AlphaFoldDB" id="K1SIY5"/>
<feature type="non-terminal residue" evidence="2">
    <location>
        <position position="57"/>
    </location>
</feature>
<evidence type="ECO:0000256" key="1">
    <source>
        <dbReference type="SAM" id="MobiDB-lite"/>
    </source>
</evidence>
<organism evidence="2">
    <name type="scientific">human gut metagenome</name>
    <dbReference type="NCBI Taxonomy" id="408170"/>
    <lineage>
        <taxon>unclassified sequences</taxon>
        <taxon>metagenomes</taxon>
        <taxon>organismal metagenomes</taxon>
    </lineage>
</organism>